<dbReference type="AlphaFoldDB" id="A0A8S1GSD4"/>
<reference evidence="1" key="1">
    <citation type="submission" date="2020-10" db="EMBL/GenBank/DDBJ databases">
        <authorList>
            <person name="Kikuchi T."/>
        </authorList>
    </citation>
    <scope>NUCLEOTIDE SEQUENCE</scope>
    <source>
        <strain evidence="1">NKZ352</strain>
    </source>
</reference>
<evidence type="ECO:0000313" key="1">
    <source>
        <dbReference type="EMBL" id="CAD6184630.1"/>
    </source>
</evidence>
<gene>
    <name evidence="1" type="ORF">CAUJ_LOCUS549</name>
</gene>
<name>A0A8S1GSD4_9PELO</name>
<dbReference type="EMBL" id="CAJGYM010000001">
    <property type="protein sequence ID" value="CAD6184630.1"/>
    <property type="molecule type" value="Genomic_DNA"/>
</dbReference>
<accession>A0A8S1GSD4</accession>
<organism evidence="1 2">
    <name type="scientific">Caenorhabditis auriculariae</name>
    <dbReference type="NCBI Taxonomy" id="2777116"/>
    <lineage>
        <taxon>Eukaryota</taxon>
        <taxon>Metazoa</taxon>
        <taxon>Ecdysozoa</taxon>
        <taxon>Nematoda</taxon>
        <taxon>Chromadorea</taxon>
        <taxon>Rhabditida</taxon>
        <taxon>Rhabditina</taxon>
        <taxon>Rhabditomorpha</taxon>
        <taxon>Rhabditoidea</taxon>
        <taxon>Rhabditidae</taxon>
        <taxon>Peloderinae</taxon>
        <taxon>Caenorhabditis</taxon>
    </lineage>
</organism>
<protein>
    <submittedName>
        <fullName evidence="1">Uncharacterized protein</fullName>
    </submittedName>
</protein>
<evidence type="ECO:0000313" key="2">
    <source>
        <dbReference type="Proteomes" id="UP000835052"/>
    </source>
</evidence>
<proteinExistence type="predicted"/>
<keyword evidence="2" id="KW-1185">Reference proteome</keyword>
<dbReference type="Proteomes" id="UP000835052">
    <property type="component" value="Unassembled WGS sequence"/>
</dbReference>
<comment type="caution">
    <text evidence="1">The sequence shown here is derived from an EMBL/GenBank/DDBJ whole genome shotgun (WGS) entry which is preliminary data.</text>
</comment>
<sequence length="123" mass="14116">MGTGYSRETAARRCVMPQRFAPSLYTPKYEKRGGFLWRAPSSFLSLSFAAADRDERKKGKNRHRHHNRFLSPTSVIYLSEALSEKRRPRRSSPTRQFLDTNTMDGGAEVILRVELQLEIRSGA</sequence>